<feature type="region of interest" description="Disordered" evidence="1">
    <location>
        <begin position="42"/>
        <end position="148"/>
    </location>
</feature>
<dbReference type="Proteomes" id="UP000887578">
    <property type="component" value="Unplaced"/>
</dbReference>
<dbReference type="WBParaSite" id="PDA_v2.g24836.t1">
    <property type="protein sequence ID" value="PDA_v2.g24836.t1"/>
    <property type="gene ID" value="PDA_v2.g24836"/>
</dbReference>
<name>A0A914Q0Z6_9BILA</name>
<accession>A0A914Q0Z6</accession>
<evidence type="ECO:0000313" key="3">
    <source>
        <dbReference type="Proteomes" id="UP000887578"/>
    </source>
</evidence>
<sequence>MKIALLSLAFFCGIFAVNAFCSKEHHGGIFGKWKDKFCELVNPHKHEQPPPPPLPTVHVTQPPLHRDPENDEDYTEERGRNSADINVNETPLPRGNKLPHRDPDDDEEEEELPKRGKHAGKASRRPARPTQPARGNRRNNEDDDDEDY</sequence>
<feature type="chain" id="PRO_5037596299" evidence="2">
    <location>
        <begin position="20"/>
        <end position="148"/>
    </location>
</feature>
<dbReference type="AlphaFoldDB" id="A0A914Q0Z6"/>
<protein>
    <submittedName>
        <fullName evidence="4">Secreted protein</fullName>
    </submittedName>
</protein>
<evidence type="ECO:0000256" key="1">
    <source>
        <dbReference type="SAM" id="MobiDB-lite"/>
    </source>
</evidence>
<feature type="compositionally biased region" description="Basic residues" evidence="1">
    <location>
        <begin position="115"/>
        <end position="127"/>
    </location>
</feature>
<proteinExistence type="predicted"/>
<keyword evidence="3" id="KW-1185">Reference proteome</keyword>
<feature type="signal peptide" evidence="2">
    <location>
        <begin position="1"/>
        <end position="19"/>
    </location>
</feature>
<evidence type="ECO:0000256" key="2">
    <source>
        <dbReference type="SAM" id="SignalP"/>
    </source>
</evidence>
<organism evidence="3 4">
    <name type="scientific">Panagrolaimus davidi</name>
    <dbReference type="NCBI Taxonomy" id="227884"/>
    <lineage>
        <taxon>Eukaryota</taxon>
        <taxon>Metazoa</taxon>
        <taxon>Ecdysozoa</taxon>
        <taxon>Nematoda</taxon>
        <taxon>Chromadorea</taxon>
        <taxon>Rhabditida</taxon>
        <taxon>Tylenchina</taxon>
        <taxon>Panagrolaimomorpha</taxon>
        <taxon>Panagrolaimoidea</taxon>
        <taxon>Panagrolaimidae</taxon>
        <taxon>Panagrolaimus</taxon>
    </lineage>
</organism>
<keyword evidence="2" id="KW-0732">Signal</keyword>
<reference evidence="4" key="1">
    <citation type="submission" date="2022-11" db="UniProtKB">
        <authorList>
            <consortium name="WormBaseParasite"/>
        </authorList>
    </citation>
    <scope>IDENTIFICATION</scope>
</reference>
<evidence type="ECO:0000313" key="4">
    <source>
        <dbReference type="WBParaSite" id="PDA_v2.g24836.t1"/>
    </source>
</evidence>